<feature type="modified residue" description="4-aspartylphosphate" evidence="5">
    <location>
        <position position="53"/>
    </location>
</feature>
<keyword evidence="9" id="KW-1185">Reference proteome</keyword>
<dbReference type="SUPFAM" id="SSF46894">
    <property type="entry name" value="C-terminal effector domain of the bipartite response regulators"/>
    <property type="match status" value="1"/>
</dbReference>
<dbReference type="PROSITE" id="PS00622">
    <property type="entry name" value="HTH_LUXR_1"/>
    <property type="match status" value="1"/>
</dbReference>
<evidence type="ECO:0000256" key="4">
    <source>
        <dbReference type="ARBA" id="ARBA00024867"/>
    </source>
</evidence>
<organism evidence="8 9">
    <name type="scientific">Alkalicella caledoniensis</name>
    <dbReference type="NCBI Taxonomy" id="2731377"/>
    <lineage>
        <taxon>Bacteria</taxon>
        <taxon>Bacillati</taxon>
        <taxon>Bacillota</taxon>
        <taxon>Clostridia</taxon>
        <taxon>Eubacteriales</taxon>
        <taxon>Proteinivoracaceae</taxon>
        <taxon>Alkalicella</taxon>
    </lineage>
</organism>
<reference evidence="8 9" key="1">
    <citation type="submission" date="2020-07" db="EMBL/GenBank/DDBJ databases">
        <title>Alkalicella. sp. LB2 genome.</title>
        <authorList>
            <person name="Postec A."/>
            <person name="Quemeneur M."/>
        </authorList>
    </citation>
    <scope>NUCLEOTIDE SEQUENCE [LARGE SCALE GENOMIC DNA]</scope>
    <source>
        <strain evidence="8 9">LB2</strain>
    </source>
</reference>
<dbReference type="PRINTS" id="PR00038">
    <property type="entry name" value="HTHLUXR"/>
</dbReference>
<dbReference type="GO" id="GO:0000160">
    <property type="term" value="P:phosphorelay signal transduction system"/>
    <property type="evidence" value="ECO:0007669"/>
    <property type="project" value="InterPro"/>
</dbReference>
<gene>
    <name evidence="8" type="ORF">HYG86_14875</name>
</gene>
<evidence type="ECO:0000313" key="8">
    <source>
        <dbReference type="EMBL" id="QNO15957.1"/>
    </source>
</evidence>
<dbReference type="Proteomes" id="UP000516160">
    <property type="component" value="Chromosome"/>
</dbReference>
<dbReference type="InterPro" id="IPR001789">
    <property type="entry name" value="Sig_transdc_resp-reg_receiver"/>
</dbReference>
<dbReference type="Pfam" id="PF00196">
    <property type="entry name" value="GerE"/>
    <property type="match status" value="1"/>
</dbReference>
<proteinExistence type="predicted"/>
<dbReference type="SUPFAM" id="SSF52172">
    <property type="entry name" value="CheY-like"/>
    <property type="match status" value="1"/>
</dbReference>
<keyword evidence="2 5" id="KW-0597">Phosphoprotein</keyword>
<name>A0A7G9WB95_ALKCA</name>
<dbReference type="KEGG" id="acae:HYG86_14875"/>
<evidence type="ECO:0000256" key="5">
    <source>
        <dbReference type="PROSITE-ProRule" id="PRU00169"/>
    </source>
</evidence>
<dbReference type="SMART" id="SM00421">
    <property type="entry name" value="HTH_LUXR"/>
    <property type="match status" value="1"/>
</dbReference>
<dbReference type="InterPro" id="IPR016032">
    <property type="entry name" value="Sig_transdc_resp-reg_C-effctor"/>
</dbReference>
<dbReference type="GO" id="GO:0006355">
    <property type="term" value="P:regulation of DNA-templated transcription"/>
    <property type="evidence" value="ECO:0007669"/>
    <property type="project" value="InterPro"/>
</dbReference>
<feature type="domain" description="HTH luxR-type" evidence="6">
    <location>
        <begin position="136"/>
        <end position="201"/>
    </location>
</feature>
<dbReference type="SMART" id="SM00448">
    <property type="entry name" value="REC"/>
    <property type="match status" value="1"/>
</dbReference>
<accession>A0A7G9WB95</accession>
<dbReference type="CDD" id="cd06170">
    <property type="entry name" value="LuxR_C_like"/>
    <property type="match status" value="1"/>
</dbReference>
<dbReference type="AlphaFoldDB" id="A0A7G9WB95"/>
<sequence>MNILVVDDHPLARLGLSSSLAHVTNIENIYEASNVSGAIKLLSHNDIDMTLIDLNLGKEYGLEIVKEAQRLKISSKFVVLTSSGKMSDFTKARELGVEGYLLKDALVEDIIYAIRVVARGKPFYDSELVNCNFKKKENDISQLTARERDVLVEIGRGLSNIEIASKLLISEFTVKKHVSNILGKLNLSHRTEAALYINNIDTT</sequence>
<evidence type="ECO:0000259" key="6">
    <source>
        <dbReference type="PROSITE" id="PS50043"/>
    </source>
</evidence>
<dbReference type="CDD" id="cd17535">
    <property type="entry name" value="REC_NarL-like"/>
    <property type="match status" value="1"/>
</dbReference>
<comment type="function">
    <text evidence="4">May play the central regulatory role in sporulation. It may be an element of the effector pathway responsible for the activation of sporulation genes in response to nutritional stress. Spo0A may act in concert with spo0H (a sigma factor) to control the expression of some genes that are critical to the sporulation process.</text>
</comment>
<dbReference type="RefSeq" id="WP_213166356.1">
    <property type="nucleotide sequence ID" value="NZ_CP058559.1"/>
</dbReference>
<dbReference type="PROSITE" id="PS50043">
    <property type="entry name" value="HTH_LUXR_2"/>
    <property type="match status" value="1"/>
</dbReference>
<dbReference type="Pfam" id="PF00072">
    <property type="entry name" value="Response_reg"/>
    <property type="match status" value="1"/>
</dbReference>
<evidence type="ECO:0000256" key="2">
    <source>
        <dbReference type="ARBA" id="ARBA00022553"/>
    </source>
</evidence>
<feature type="domain" description="Response regulatory" evidence="7">
    <location>
        <begin position="2"/>
        <end position="118"/>
    </location>
</feature>
<dbReference type="PROSITE" id="PS50110">
    <property type="entry name" value="RESPONSE_REGULATORY"/>
    <property type="match status" value="1"/>
</dbReference>
<dbReference type="InterPro" id="IPR011006">
    <property type="entry name" value="CheY-like_superfamily"/>
</dbReference>
<evidence type="ECO:0000256" key="3">
    <source>
        <dbReference type="ARBA" id="ARBA00023125"/>
    </source>
</evidence>
<keyword evidence="3" id="KW-0238">DNA-binding</keyword>
<dbReference type="PANTHER" id="PTHR45566">
    <property type="entry name" value="HTH-TYPE TRANSCRIPTIONAL REGULATOR YHJB-RELATED"/>
    <property type="match status" value="1"/>
</dbReference>
<dbReference type="PANTHER" id="PTHR45566:SF2">
    <property type="entry name" value="NARL SUBFAMILY"/>
    <property type="match status" value="1"/>
</dbReference>
<dbReference type="EMBL" id="CP058559">
    <property type="protein sequence ID" value="QNO15957.1"/>
    <property type="molecule type" value="Genomic_DNA"/>
</dbReference>
<evidence type="ECO:0000256" key="1">
    <source>
        <dbReference type="ARBA" id="ARBA00018672"/>
    </source>
</evidence>
<dbReference type="InterPro" id="IPR051015">
    <property type="entry name" value="EvgA-like"/>
</dbReference>
<dbReference type="GO" id="GO:0003677">
    <property type="term" value="F:DNA binding"/>
    <property type="evidence" value="ECO:0007669"/>
    <property type="project" value="UniProtKB-KW"/>
</dbReference>
<evidence type="ECO:0000259" key="7">
    <source>
        <dbReference type="PROSITE" id="PS50110"/>
    </source>
</evidence>
<protein>
    <recommendedName>
        <fullName evidence="1">Stage 0 sporulation protein A homolog</fullName>
    </recommendedName>
</protein>
<evidence type="ECO:0000313" key="9">
    <source>
        <dbReference type="Proteomes" id="UP000516160"/>
    </source>
</evidence>
<dbReference type="Gene3D" id="3.40.50.2300">
    <property type="match status" value="1"/>
</dbReference>
<dbReference type="InterPro" id="IPR058245">
    <property type="entry name" value="NreC/VraR/RcsB-like_REC"/>
</dbReference>
<dbReference type="InterPro" id="IPR000792">
    <property type="entry name" value="Tscrpt_reg_LuxR_C"/>
</dbReference>